<keyword evidence="5" id="KW-1185">Reference proteome</keyword>
<dbReference type="GO" id="GO:0016491">
    <property type="term" value="F:oxidoreductase activity"/>
    <property type="evidence" value="ECO:0007669"/>
    <property type="project" value="UniProtKB-KW"/>
</dbReference>
<dbReference type="PANTHER" id="PTHR43963">
    <property type="entry name" value="CARBONYL REDUCTASE 1-RELATED"/>
    <property type="match status" value="1"/>
</dbReference>
<dbReference type="PANTHER" id="PTHR43963:SF6">
    <property type="entry name" value="CHAIN DEHYDROGENASE FAMILY PROTEIN, PUTATIVE (AFU_ORTHOLOGUE AFUA_3G15350)-RELATED"/>
    <property type="match status" value="1"/>
</dbReference>
<reference evidence="4 5" key="1">
    <citation type="submission" date="2011-05" db="EMBL/GenBank/DDBJ databases">
        <title>Whole genome sequence of Microlunatus phosphovorus NM-1.</title>
        <authorList>
            <person name="Hosoyama A."/>
            <person name="Sasaki K."/>
            <person name="Harada T."/>
            <person name="Igarashi R."/>
            <person name="Kawakoshi A."/>
            <person name="Sasagawa M."/>
            <person name="Fukada J."/>
            <person name="Nakamura S."/>
            <person name="Katano Y."/>
            <person name="Hanada S."/>
            <person name="Kamagata Y."/>
            <person name="Nakamura N."/>
            <person name="Yamazaki S."/>
            <person name="Fujita N."/>
        </authorList>
    </citation>
    <scope>NUCLEOTIDE SEQUENCE [LARGE SCALE GENOMIC DNA]</scope>
    <source>
        <strain evidence="5">ATCC 700054 / DSM 10555 / JCM 9379 / NBRC 101784 / NCIMB 13414 / VKM Ac-1990 / NM-1</strain>
    </source>
</reference>
<proteinExistence type="inferred from homology"/>
<gene>
    <name evidence="4" type="ordered locus">MLP_09170</name>
</gene>
<dbReference type="SUPFAM" id="SSF51735">
    <property type="entry name" value="NAD(P)-binding Rossmann-fold domains"/>
    <property type="match status" value="1"/>
</dbReference>
<dbReference type="KEGG" id="mph:MLP_09170"/>
<dbReference type="Gene3D" id="3.40.50.720">
    <property type="entry name" value="NAD(P)-binding Rossmann-like Domain"/>
    <property type="match status" value="2"/>
</dbReference>
<dbReference type="Pfam" id="PF00106">
    <property type="entry name" value="adh_short"/>
    <property type="match status" value="1"/>
</dbReference>
<dbReference type="HOGENOM" id="CLU_1711139_0_0_11"/>
<keyword evidence="2" id="KW-0521">NADP</keyword>
<accession>F5XMK8</accession>
<keyword evidence="3" id="KW-0560">Oxidoreductase</keyword>
<dbReference type="EMBL" id="AP012204">
    <property type="protein sequence ID" value="BAK33931.1"/>
    <property type="molecule type" value="Genomic_DNA"/>
</dbReference>
<dbReference type="Proteomes" id="UP000007947">
    <property type="component" value="Chromosome"/>
</dbReference>
<dbReference type="eggNOG" id="COG0300">
    <property type="taxonomic scope" value="Bacteria"/>
</dbReference>
<protein>
    <recommendedName>
        <fullName evidence="6">Oxidoreductase</fullName>
    </recommendedName>
</protein>
<dbReference type="RefSeq" id="WP_013861816.1">
    <property type="nucleotide sequence ID" value="NC_015635.1"/>
</dbReference>
<dbReference type="STRING" id="1032480.MLP_09170"/>
<dbReference type="InterPro" id="IPR002347">
    <property type="entry name" value="SDR_fam"/>
</dbReference>
<evidence type="ECO:0000256" key="1">
    <source>
        <dbReference type="ARBA" id="ARBA00006484"/>
    </source>
</evidence>
<evidence type="ECO:0008006" key="6">
    <source>
        <dbReference type="Google" id="ProtNLM"/>
    </source>
</evidence>
<dbReference type="OrthoDB" id="9785826at2"/>
<evidence type="ECO:0000256" key="3">
    <source>
        <dbReference type="ARBA" id="ARBA00023002"/>
    </source>
</evidence>
<evidence type="ECO:0000313" key="4">
    <source>
        <dbReference type="EMBL" id="BAK33931.1"/>
    </source>
</evidence>
<dbReference type="AlphaFoldDB" id="F5XMK8"/>
<name>F5XMK8_MICPN</name>
<organism evidence="4 5">
    <name type="scientific">Microlunatus phosphovorus (strain ATCC 700054 / DSM 10555 / JCM 9379 / NBRC 101784 / NCIMB 13414 / VKM Ac-1990 / NM-1)</name>
    <dbReference type="NCBI Taxonomy" id="1032480"/>
    <lineage>
        <taxon>Bacteria</taxon>
        <taxon>Bacillati</taxon>
        <taxon>Actinomycetota</taxon>
        <taxon>Actinomycetes</taxon>
        <taxon>Propionibacteriales</taxon>
        <taxon>Propionibacteriaceae</taxon>
        <taxon>Microlunatus</taxon>
    </lineage>
</organism>
<evidence type="ECO:0000313" key="5">
    <source>
        <dbReference type="Proteomes" id="UP000007947"/>
    </source>
</evidence>
<comment type="similarity">
    <text evidence="1">Belongs to the short-chain dehydrogenases/reductases (SDR) family.</text>
</comment>
<evidence type="ECO:0000256" key="2">
    <source>
        <dbReference type="ARBA" id="ARBA00022857"/>
    </source>
</evidence>
<sequence>MALVLVTGASTGLGLATVRQLADAGHDVVLHARNPGRRRRTYDDSKLYVTTLAMALARIRTDALAHAVDPGWVPTRMGGPAASDSLEEGHRTQTWLATADPAQIDPPTGGYWFHRKARRPHRAALDTAFQNELLAKLEAHTGIPLERTTDLAT</sequence>
<dbReference type="InterPro" id="IPR036291">
    <property type="entry name" value="NAD(P)-bd_dom_sf"/>
</dbReference>